<dbReference type="PANTHER" id="PTHR18968">
    <property type="entry name" value="THIAMINE PYROPHOSPHATE ENZYMES"/>
    <property type="match status" value="1"/>
</dbReference>
<dbReference type="NCBIfam" id="NF006052">
    <property type="entry name" value="PRK08199.1"/>
    <property type="match status" value="1"/>
</dbReference>
<accession>A0A329CB91</accession>
<dbReference type="Pfam" id="PF00205">
    <property type="entry name" value="TPP_enzyme_M"/>
    <property type="match status" value="1"/>
</dbReference>
<dbReference type="PANTHER" id="PTHR18968:SF120">
    <property type="entry name" value="ACETOLACTATE SYNTHASE LARGE SUBUNIT"/>
    <property type="match status" value="1"/>
</dbReference>
<evidence type="ECO:0000256" key="2">
    <source>
        <dbReference type="ARBA" id="ARBA00023052"/>
    </source>
</evidence>
<dbReference type="InterPro" id="IPR011766">
    <property type="entry name" value="TPP_enzyme_TPP-bd"/>
</dbReference>
<evidence type="ECO:0000256" key="1">
    <source>
        <dbReference type="ARBA" id="ARBA00007812"/>
    </source>
</evidence>
<dbReference type="GO" id="GO:0009099">
    <property type="term" value="P:L-valine biosynthetic process"/>
    <property type="evidence" value="ECO:0007669"/>
    <property type="project" value="TreeGrafter"/>
</dbReference>
<feature type="domain" description="Thiamine pyrophosphate enzyme TPP-binding" evidence="5">
    <location>
        <begin position="401"/>
        <end position="547"/>
    </location>
</feature>
<dbReference type="OrthoDB" id="2254214at2"/>
<evidence type="ECO:0000256" key="3">
    <source>
        <dbReference type="RuleBase" id="RU362132"/>
    </source>
</evidence>
<evidence type="ECO:0000313" key="8">
    <source>
        <dbReference type="Proteomes" id="UP000248918"/>
    </source>
</evidence>
<proteinExistence type="inferred from homology"/>
<reference evidence="7 8" key="1">
    <citation type="submission" date="2018-06" db="EMBL/GenBank/DDBJ databases">
        <title>Genomic Encyclopedia of Type Strains, Phase III (KMG-III): the genomes of soil and plant-associated and newly described type strains.</title>
        <authorList>
            <person name="Whitman W."/>
        </authorList>
    </citation>
    <scope>NUCLEOTIDE SEQUENCE [LARGE SCALE GENOMIC DNA]</scope>
    <source>
        <strain evidence="7 8">LMG 23644</strain>
    </source>
</reference>
<dbReference type="EMBL" id="QLTK01000008">
    <property type="protein sequence ID" value="RAS32029.1"/>
    <property type="molecule type" value="Genomic_DNA"/>
</dbReference>
<dbReference type="PROSITE" id="PS00187">
    <property type="entry name" value="TPP_ENZYMES"/>
    <property type="match status" value="1"/>
</dbReference>
<dbReference type="SUPFAM" id="SSF52467">
    <property type="entry name" value="DHS-like NAD/FAD-binding domain"/>
    <property type="match status" value="1"/>
</dbReference>
<comment type="similarity">
    <text evidence="1 3">Belongs to the TPP enzyme family.</text>
</comment>
<dbReference type="STRING" id="1169143.GCA_000383275_02400"/>
<dbReference type="Proteomes" id="UP000248918">
    <property type="component" value="Unassembled WGS sequence"/>
</dbReference>
<dbReference type="AlphaFoldDB" id="A0A329CB91"/>
<evidence type="ECO:0000259" key="5">
    <source>
        <dbReference type="Pfam" id="PF02775"/>
    </source>
</evidence>
<dbReference type="FunFam" id="3.40.50.970:FF:000007">
    <property type="entry name" value="Acetolactate synthase"/>
    <property type="match status" value="1"/>
</dbReference>
<dbReference type="GO" id="GO:0009097">
    <property type="term" value="P:isoleucine biosynthetic process"/>
    <property type="evidence" value="ECO:0007669"/>
    <property type="project" value="TreeGrafter"/>
</dbReference>
<dbReference type="GO" id="GO:0050660">
    <property type="term" value="F:flavin adenine dinucleotide binding"/>
    <property type="evidence" value="ECO:0007669"/>
    <property type="project" value="TreeGrafter"/>
</dbReference>
<dbReference type="GO" id="GO:0000287">
    <property type="term" value="F:magnesium ion binding"/>
    <property type="evidence" value="ECO:0007669"/>
    <property type="project" value="InterPro"/>
</dbReference>
<dbReference type="Pfam" id="PF02775">
    <property type="entry name" value="TPP_enzyme_C"/>
    <property type="match status" value="1"/>
</dbReference>
<keyword evidence="2 3" id="KW-0786">Thiamine pyrophosphate</keyword>
<dbReference type="InterPro" id="IPR029035">
    <property type="entry name" value="DHS-like_NAD/FAD-binding_dom"/>
</dbReference>
<dbReference type="Pfam" id="PF02776">
    <property type="entry name" value="TPP_enzyme_N"/>
    <property type="match status" value="1"/>
</dbReference>
<dbReference type="CDD" id="cd00568">
    <property type="entry name" value="TPP_enzymes"/>
    <property type="match status" value="1"/>
</dbReference>
<feature type="domain" description="Thiamine pyrophosphate enzyme central" evidence="4">
    <location>
        <begin position="204"/>
        <end position="338"/>
    </location>
</feature>
<evidence type="ECO:0000313" key="7">
    <source>
        <dbReference type="EMBL" id="RAS32029.1"/>
    </source>
</evidence>
<feature type="domain" description="Thiamine pyrophosphate enzyme N-terminal TPP-binding" evidence="6">
    <location>
        <begin position="17"/>
        <end position="131"/>
    </location>
</feature>
<dbReference type="InterPro" id="IPR012001">
    <property type="entry name" value="Thiamin_PyroP_enz_TPP-bd_dom"/>
</dbReference>
<dbReference type="GO" id="GO:0030976">
    <property type="term" value="F:thiamine pyrophosphate binding"/>
    <property type="evidence" value="ECO:0007669"/>
    <property type="project" value="InterPro"/>
</dbReference>
<dbReference type="GO" id="GO:0005948">
    <property type="term" value="C:acetolactate synthase complex"/>
    <property type="evidence" value="ECO:0007669"/>
    <property type="project" value="TreeGrafter"/>
</dbReference>
<gene>
    <name evidence="7" type="ORF">BX591_108134</name>
</gene>
<evidence type="ECO:0000259" key="6">
    <source>
        <dbReference type="Pfam" id="PF02776"/>
    </source>
</evidence>
<sequence length="575" mass="62258">MSLPNAPVSGSVAAQTTGARLVVDALLTHGVERVFCVPGESFLAVLDSLHDETERIQTVVCRHEAAAANMAEAVGKLTGRPGVAIVTRGPGATHASIGVHTAFQDSTPMILLIGQCAREHLDREAFQEIDYRRMFGQMAKWVAQIDDPKRIPEYLSHAFHTATSGRPGPVVLSLPEDVLSDVCDAVAGAPAYQRVAASPSLAQIETLRQLLEGAQRPMVIAGGSGWTPEACADFRRFVEIWQLPVGLAFRFQDTLDNEHPNYAGDVGLGINPALAQRIRDADVLLAIGPRLGEATTNGYTLLDIPKTKQTLVHVHQGADELGRVYAADLPIVSGMPELAAMLAAMKPASDEALAWRGAADEAHRAYLDWRKPRQIPGNVQMGEVIQQLRAHLPDDAILTNGAGNYATWLHRHFSYRHYRSQLAPTSGAMGYGVPAAIAAKSLYPQRAVVALAGDGCFMMSAQELATAMQYDLHVLFIVVNNGHFGTIRMHQERHYPGRVHGTGLTNPDFAAFARSFGAHGETVERTEDFLPALQRAMAAKRAAVIEIRMPQEASTPGATLEQIREQGRKLRENAA</sequence>
<dbReference type="InterPro" id="IPR045229">
    <property type="entry name" value="TPP_enz"/>
</dbReference>
<dbReference type="InterPro" id="IPR012000">
    <property type="entry name" value="Thiamin_PyroP_enz_cen_dom"/>
</dbReference>
<name>A0A329CB91_9BURK</name>
<dbReference type="GO" id="GO:0003984">
    <property type="term" value="F:acetolactate synthase activity"/>
    <property type="evidence" value="ECO:0007669"/>
    <property type="project" value="TreeGrafter"/>
</dbReference>
<dbReference type="Gene3D" id="3.40.50.1220">
    <property type="entry name" value="TPP-binding domain"/>
    <property type="match status" value="1"/>
</dbReference>
<evidence type="ECO:0000259" key="4">
    <source>
        <dbReference type="Pfam" id="PF00205"/>
    </source>
</evidence>
<dbReference type="CDD" id="cd07035">
    <property type="entry name" value="TPP_PYR_POX_like"/>
    <property type="match status" value="1"/>
</dbReference>
<dbReference type="InterPro" id="IPR029061">
    <property type="entry name" value="THDP-binding"/>
</dbReference>
<organism evidence="7 8">
    <name type="scientific">Paraburkholderia bryophila</name>
    <dbReference type="NCBI Taxonomy" id="420952"/>
    <lineage>
        <taxon>Bacteria</taxon>
        <taxon>Pseudomonadati</taxon>
        <taxon>Pseudomonadota</taxon>
        <taxon>Betaproteobacteria</taxon>
        <taxon>Burkholderiales</taxon>
        <taxon>Burkholderiaceae</taxon>
        <taxon>Paraburkholderia</taxon>
    </lineage>
</organism>
<dbReference type="Gene3D" id="3.40.50.970">
    <property type="match status" value="2"/>
</dbReference>
<dbReference type="RefSeq" id="WP_111932277.1">
    <property type="nucleotide sequence ID" value="NZ_CADFFP010000009.1"/>
</dbReference>
<dbReference type="InterPro" id="IPR000399">
    <property type="entry name" value="TPP-bd_CS"/>
</dbReference>
<protein>
    <submittedName>
        <fullName evidence="7">Acetolactate synthase-1/2/3 large subunit</fullName>
    </submittedName>
</protein>
<dbReference type="SUPFAM" id="SSF52518">
    <property type="entry name" value="Thiamin diphosphate-binding fold (THDP-binding)"/>
    <property type="match status" value="2"/>
</dbReference>
<comment type="caution">
    <text evidence="7">The sequence shown here is derived from an EMBL/GenBank/DDBJ whole genome shotgun (WGS) entry which is preliminary data.</text>
</comment>